<dbReference type="PANTHER" id="PTHR15885:SF1">
    <property type="entry name" value="COILED-COIL DOMAIN-CONTAINING PROTEIN 174"/>
    <property type="match status" value="1"/>
</dbReference>
<gene>
    <name evidence="3" type="ORF">MNEG_1344</name>
</gene>
<dbReference type="OrthoDB" id="333551at2759"/>
<reference evidence="3 4" key="1">
    <citation type="journal article" date="2013" name="BMC Genomics">
        <title>Reconstruction of the lipid metabolism for the microalga Monoraphidium neglectum from its genome sequence reveals characteristics suitable for biofuel production.</title>
        <authorList>
            <person name="Bogen C."/>
            <person name="Al-Dilaimi A."/>
            <person name="Albersmeier A."/>
            <person name="Wichmann J."/>
            <person name="Grundmann M."/>
            <person name="Rupp O."/>
            <person name="Lauersen K.J."/>
            <person name="Blifernez-Klassen O."/>
            <person name="Kalinowski J."/>
            <person name="Goesmann A."/>
            <person name="Mussgnug J.H."/>
            <person name="Kruse O."/>
        </authorList>
    </citation>
    <scope>NUCLEOTIDE SEQUENCE [LARGE SCALE GENOMIC DNA]</scope>
    <source>
        <strain evidence="3 4">SAG 48.87</strain>
    </source>
</reference>
<dbReference type="InterPro" id="IPR025066">
    <property type="entry name" value="CCDC174-like"/>
</dbReference>
<dbReference type="GO" id="GO:0005634">
    <property type="term" value="C:nucleus"/>
    <property type="evidence" value="ECO:0007669"/>
    <property type="project" value="TreeGrafter"/>
</dbReference>
<sequence>MEHGEESKETAQPAERENYGWLASSAVPAKKRRLIEGVGDTGVVELQAQLYRTQQHVTQWKEGGLDPSDKHVRRRAGLDVSQLMQRSNDGVAARANADRLALKQTAPDGSERLAESAAALERKAALYGRLARGEAQDEGEAYEVDFVAKGTLDDEERRGAGDWLEERDEARRRRAAGEGGAVDTSAAALGSGGGMMSEDMWRERERRRWEEEEEARQKIERVESERRQAYKETVLGMTAETEAGRERAQEQKQARDAALAAKRQKLKAAFLQQQIAKAAALAAAGKGGTGKAVTAGKGSAKQGSSAAGATGGG</sequence>
<evidence type="ECO:0000256" key="2">
    <source>
        <dbReference type="SAM" id="MobiDB-lite"/>
    </source>
</evidence>
<dbReference type="GeneID" id="25730902"/>
<feature type="region of interest" description="Disordered" evidence="2">
    <location>
        <begin position="283"/>
        <end position="313"/>
    </location>
</feature>
<feature type="region of interest" description="Disordered" evidence="2">
    <location>
        <begin position="153"/>
        <end position="263"/>
    </location>
</feature>
<proteinExistence type="predicted"/>
<feature type="compositionally biased region" description="Basic and acidic residues" evidence="2">
    <location>
        <begin position="242"/>
        <end position="255"/>
    </location>
</feature>
<dbReference type="STRING" id="145388.A0A0D2MVS8"/>
<organism evidence="3 4">
    <name type="scientific">Monoraphidium neglectum</name>
    <dbReference type="NCBI Taxonomy" id="145388"/>
    <lineage>
        <taxon>Eukaryota</taxon>
        <taxon>Viridiplantae</taxon>
        <taxon>Chlorophyta</taxon>
        <taxon>core chlorophytes</taxon>
        <taxon>Chlorophyceae</taxon>
        <taxon>CS clade</taxon>
        <taxon>Sphaeropleales</taxon>
        <taxon>Selenastraceae</taxon>
        <taxon>Monoraphidium</taxon>
    </lineage>
</organism>
<keyword evidence="4" id="KW-1185">Reference proteome</keyword>
<feature type="compositionally biased region" description="Low complexity" evidence="2">
    <location>
        <begin position="291"/>
        <end position="313"/>
    </location>
</feature>
<dbReference type="RefSeq" id="XP_013905629.1">
    <property type="nucleotide sequence ID" value="XM_014050175.1"/>
</dbReference>
<keyword evidence="1" id="KW-0175">Coiled coil</keyword>
<dbReference type="EMBL" id="KK100351">
    <property type="protein sequence ID" value="KIZ06610.1"/>
    <property type="molecule type" value="Genomic_DNA"/>
</dbReference>
<name>A0A0D2MVS8_9CHLO</name>
<accession>A0A0D2MVS8</accession>
<feature type="compositionally biased region" description="Basic and acidic residues" evidence="2">
    <location>
        <begin position="199"/>
        <end position="230"/>
    </location>
</feature>
<feature type="compositionally biased region" description="Basic and acidic residues" evidence="2">
    <location>
        <begin position="1"/>
        <end position="18"/>
    </location>
</feature>
<protein>
    <submittedName>
        <fullName evidence="3">Uncharacterized protein</fullName>
    </submittedName>
</protein>
<dbReference type="AlphaFoldDB" id="A0A0D2MVS8"/>
<dbReference type="KEGG" id="mng:MNEG_1344"/>
<evidence type="ECO:0000256" key="1">
    <source>
        <dbReference type="ARBA" id="ARBA00023054"/>
    </source>
</evidence>
<dbReference type="PANTHER" id="PTHR15885">
    <property type="entry name" value="COILED-COIL DOMAIN-CONTAINING PROTEIN 174"/>
    <property type="match status" value="1"/>
</dbReference>
<feature type="region of interest" description="Disordered" evidence="2">
    <location>
        <begin position="1"/>
        <end position="22"/>
    </location>
</feature>
<evidence type="ECO:0000313" key="3">
    <source>
        <dbReference type="EMBL" id="KIZ06610.1"/>
    </source>
</evidence>
<evidence type="ECO:0000313" key="4">
    <source>
        <dbReference type="Proteomes" id="UP000054498"/>
    </source>
</evidence>
<dbReference type="Proteomes" id="UP000054498">
    <property type="component" value="Unassembled WGS sequence"/>
</dbReference>